<dbReference type="AlphaFoldDB" id="A0A0S2F9Q9"/>
<dbReference type="KEGG" id="lab:LA76x_2143"/>
<gene>
    <name evidence="1" type="ORF">LA76x_2143</name>
</gene>
<dbReference type="EMBL" id="CP011129">
    <property type="protein sequence ID" value="ALN80282.1"/>
    <property type="molecule type" value="Genomic_DNA"/>
</dbReference>
<accession>A0A0S2F9Q9</accession>
<evidence type="ECO:0000313" key="2">
    <source>
        <dbReference type="Proteomes" id="UP000060787"/>
    </source>
</evidence>
<dbReference type="PATRIC" id="fig|84531.7.peg.1662"/>
<dbReference type="KEGG" id="laq:GLA29479_1690"/>
<keyword evidence="2" id="KW-1185">Reference proteome</keyword>
<dbReference type="Proteomes" id="UP000060787">
    <property type="component" value="Chromosome"/>
</dbReference>
<reference evidence="1 2" key="1">
    <citation type="journal article" date="2015" name="BMC Genomics">
        <title>Comparative genomics and metabolic profiling of the genus Lysobacter.</title>
        <authorList>
            <person name="de Bruijn I."/>
            <person name="Cheng X."/>
            <person name="de Jager V."/>
            <person name="Exposito R.G."/>
            <person name="Watrous J."/>
            <person name="Patel N."/>
            <person name="Postma J."/>
            <person name="Dorrestein P.C."/>
            <person name="Kobayashi D."/>
            <person name="Raaijmakers J.M."/>
        </authorList>
    </citation>
    <scope>NUCLEOTIDE SEQUENCE [LARGE SCALE GENOMIC DNA]</scope>
    <source>
        <strain evidence="1 2">76</strain>
    </source>
</reference>
<evidence type="ECO:0000313" key="1">
    <source>
        <dbReference type="EMBL" id="ALN80282.1"/>
    </source>
</evidence>
<protein>
    <submittedName>
        <fullName evidence="1">Uncharacterized protein</fullName>
    </submittedName>
</protein>
<sequence>MRYFKPQDDDQQAEAVITRLYELARTGEPDAAELRRLDAQIYAGLIASYGDDAYDKATTPALLLS</sequence>
<organism evidence="1 2">
    <name type="scientific">Lysobacter antibioticus</name>
    <dbReference type="NCBI Taxonomy" id="84531"/>
    <lineage>
        <taxon>Bacteria</taxon>
        <taxon>Pseudomonadati</taxon>
        <taxon>Pseudomonadota</taxon>
        <taxon>Gammaproteobacteria</taxon>
        <taxon>Lysobacterales</taxon>
        <taxon>Lysobacteraceae</taxon>
        <taxon>Lysobacter</taxon>
    </lineage>
</organism>
<dbReference type="OrthoDB" id="6026175at2"/>
<name>A0A0S2F9Q9_LYSAN</name>
<proteinExistence type="predicted"/>
<dbReference type="RefSeq" id="WP_057917641.1">
    <property type="nucleotide sequence ID" value="NZ_CP011129.1"/>
</dbReference>